<dbReference type="HOGENOM" id="CLU_3121208_0_0_10"/>
<dbReference type="PATRIC" id="fig|999422.3.peg.1076"/>
<dbReference type="EMBL" id="AGEK01000019">
    <property type="protein sequence ID" value="EHO71932.1"/>
    <property type="molecule type" value="Genomic_DNA"/>
</dbReference>
<dbReference type="Proteomes" id="UP000003167">
    <property type="component" value="Unassembled WGS sequence"/>
</dbReference>
<sequence>MFFLQNIPFVHILNKISMQTVKKAYIKILYIIKANSNLLRILFKFSYKTI</sequence>
<reference evidence="1 2" key="1">
    <citation type="submission" date="2011-12" db="EMBL/GenBank/DDBJ databases">
        <title>The Genome Sequence of Prevotella maculosa OT 289.</title>
        <authorList>
            <consortium name="The Broad Institute Genome Sequencing Platform"/>
            <person name="Earl A."/>
            <person name="Ward D."/>
            <person name="Feldgarden M."/>
            <person name="Gevers D."/>
            <person name="Izard J."/>
            <person name="Blanton J.M."/>
            <person name="Mathney J."/>
            <person name="Tanner A.C."/>
            <person name="Dewhirst F.E."/>
            <person name="Young S.K."/>
            <person name="Zeng Q."/>
            <person name="Gargeya S."/>
            <person name="Fitzgerald M."/>
            <person name="Haas B."/>
            <person name="Abouelleil A."/>
            <person name="Alvarado L."/>
            <person name="Arachchi H.M."/>
            <person name="Berlin A."/>
            <person name="Chapman S.B."/>
            <person name="Gearin G."/>
            <person name="Goldberg J."/>
            <person name="Griggs A."/>
            <person name="Gujja S."/>
            <person name="Hansen M."/>
            <person name="Heiman D."/>
            <person name="Howarth C."/>
            <person name="Larimer J."/>
            <person name="Lui A."/>
            <person name="MacDonald P.J.P."/>
            <person name="McCowen C."/>
            <person name="Montmayeur A."/>
            <person name="Murphy C."/>
            <person name="Neiman D."/>
            <person name="Pearson M."/>
            <person name="Priest M."/>
            <person name="Roberts A."/>
            <person name="Saif S."/>
            <person name="Shea T."/>
            <person name="Sisk P."/>
            <person name="Stolte C."/>
            <person name="Sykes S."/>
            <person name="Wortman J."/>
            <person name="Nusbaum C."/>
            <person name="Birren B."/>
        </authorList>
    </citation>
    <scope>NUCLEOTIDE SEQUENCE [LARGE SCALE GENOMIC DNA]</scope>
    <source>
        <strain evidence="1 2">OT 289</strain>
    </source>
</reference>
<dbReference type="AlphaFoldDB" id="H1HLK4"/>
<accession>H1HLK4</accession>
<gene>
    <name evidence="1" type="ORF">HMPREF9944_01048</name>
</gene>
<proteinExistence type="predicted"/>
<evidence type="ECO:0000313" key="2">
    <source>
        <dbReference type="Proteomes" id="UP000003167"/>
    </source>
</evidence>
<evidence type="ECO:0000313" key="1">
    <source>
        <dbReference type="EMBL" id="EHO71932.1"/>
    </source>
</evidence>
<protein>
    <submittedName>
        <fullName evidence="1">Uncharacterized protein</fullName>
    </submittedName>
</protein>
<name>H1HLK4_9BACT</name>
<comment type="caution">
    <text evidence="1">The sequence shown here is derived from an EMBL/GenBank/DDBJ whole genome shotgun (WGS) entry which is preliminary data.</text>
</comment>
<organism evidence="1 2">
    <name type="scientific">Segatella maculosa OT 289</name>
    <dbReference type="NCBI Taxonomy" id="999422"/>
    <lineage>
        <taxon>Bacteria</taxon>
        <taxon>Pseudomonadati</taxon>
        <taxon>Bacteroidota</taxon>
        <taxon>Bacteroidia</taxon>
        <taxon>Bacteroidales</taxon>
        <taxon>Prevotellaceae</taxon>
        <taxon>Segatella</taxon>
    </lineage>
</organism>
<keyword evidence="2" id="KW-1185">Reference proteome</keyword>